<dbReference type="GO" id="GO:0004519">
    <property type="term" value="F:endonuclease activity"/>
    <property type="evidence" value="ECO:0007669"/>
    <property type="project" value="UniProtKB-KW"/>
</dbReference>
<dbReference type="Proteomes" id="UP000593835">
    <property type="component" value="Segment"/>
</dbReference>
<evidence type="ECO:0000313" key="2">
    <source>
        <dbReference type="Proteomes" id="UP000593835"/>
    </source>
</evidence>
<sequence>MENDGSYKIIKTGSISLKALNDYDDSLKGQGYSGQSKERKYISNKRNHEIIQIVHQLSKLANHFGCEIFSLEYLNTKQGDKEKGTKFNKLCNNQWCRSLLVSQIKKMNCLYKIRTLEVQPQYSSFIGNLVYRVHQLPDYVLASIEIGRRGYEFYHQYILKDKKMEKNIIFGNYEKDKNLYYLSLEEIGIKESFNSFMEMYSFVKNSKLRYRVSLDDIDSSRVFRKLFIKSYTEFYNFL</sequence>
<organism evidence="1 2">
    <name type="scientific">Campylobacter phage F379</name>
    <dbReference type="NCBI Taxonomy" id="2776767"/>
    <lineage>
        <taxon>Viruses</taxon>
        <taxon>Duplodnaviria</taxon>
        <taxon>Heunggongvirae</taxon>
        <taxon>Uroviricota</taxon>
        <taxon>Caudoviricetes</taxon>
        <taxon>Connertonviridae</taxon>
        <taxon>Firehammervirus</taxon>
        <taxon>Firehammervirus F379</taxon>
    </lineage>
</organism>
<dbReference type="EMBL" id="MT932329">
    <property type="protein sequence ID" value="QOI69448.1"/>
    <property type="molecule type" value="Genomic_DNA"/>
</dbReference>
<protein>
    <submittedName>
        <fullName evidence="1">Putative endonuclease</fullName>
    </submittedName>
</protein>
<accession>A0A7L8ZJN2</accession>
<keyword evidence="1" id="KW-0378">Hydrolase</keyword>
<keyword evidence="1" id="KW-0255">Endonuclease</keyword>
<name>A0A7L8ZJN2_9CAUD</name>
<keyword evidence="2" id="KW-1185">Reference proteome</keyword>
<keyword evidence="1" id="KW-0540">Nuclease</keyword>
<gene>
    <name evidence="1" type="ORF">F379_162</name>
</gene>
<proteinExistence type="predicted"/>
<evidence type="ECO:0000313" key="1">
    <source>
        <dbReference type="EMBL" id="QOI69448.1"/>
    </source>
</evidence>
<reference evidence="1 2" key="1">
    <citation type="submission" date="2020-08" db="EMBL/GenBank/DDBJ databases">
        <authorList>
            <person name="Sorensen M.C.H."/>
        </authorList>
    </citation>
    <scope>NUCLEOTIDE SEQUENCE [LARGE SCALE GENOMIC DNA]</scope>
</reference>